<evidence type="ECO:0000313" key="4">
    <source>
        <dbReference type="EMBL" id="SFN94634.1"/>
    </source>
</evidence>
<dbReference type="PANTHER" id="PTHR12304:SF4">
    <property type="entry name" value="URIDINE NUCLEOSIDASE"/>
    <property type="match status" value="1"/>
</dbReference>
<dbReference type="Gene3D" id="3.90.245.10">
    <property type="entry name" value="Ribonucleoside hydrolase-like"/>
    <property type="match status" value="1"/>
</dbReference>
<evidence type="ECO:0000313" key="5">
    <source>
        <dbReference type="Proteomes" id="UP000199236"/>
    </source>
</evidence>
<name>A0A1I5D5U8_9HYPH</name>
<accession>A0A1I5D5U8</accession>
<evidence type="ECO:0000256" key="2">
    <source>
        <dbReference type="ARBA" id="ARBA00023295"/>
    </source>
</evidence>
<dbReference type="SUPFAM" id="SSF53590">
    <property type="entry name" value="Nucleoside hydrolase"/>
    <property type="match status" value="1"/>
</dbReference>
<dbReference type="InterPro" id="IPR036452">
    <property type="entry name" value="Ribo_hydro-like"/>
</dbReference>
<dbReference type="InterPro" id="IPR023186">
    <property type="entry name" value="IUNH"/>
</dbReference>
<dbReference type="InterPro" id="IPR001910">
    <property type="entry name" value="Inosine/uridine_hydrolase_dom"/>
</dbReference>
<dbReference type="GO" id="GO:0005829">
    <property type="term" value="C:cytosol"/>
    <property type="evidence" value="ECO:0007669"/>
    <property type="project" value="TreeGrafter"/>
</dbReference>
<keyword evidence="5" id="KW-1185">Reference proteome</keyword>
<dbReference type="CDD" id="cd02650">
    <property type="entry name" value="nuc_hydro_CaPnhB"/>
    <property type="match status" value="1"/>
</dbReference>
<keyword evidence="2" id="KW-0326">Glycosidase</keyword>
<sequence length="315" mass="33547">MCPKTISIWDLTSVKLIIDTDPGIDDALAIAYAALHPDIELLGLTTIFGNVTTAQATRNALYLAEKMGLSIPVASGAEKPLTLPPFAPKTRVHGLEGLGHLPAPAPTGTASPLAAAQFLCEMAERHRGKLVICPIGPITNIARALQMDTNFARNVDKIVFMGGALDVRGNVSPYAEANAFHDPHALDVVLASGANVTMVGLDVTLKVLLDEQDFSHIATRKHPVGPFLKELGAFYLDFYKSIGLSGCGLHDPMAIIAALYPGLFTMESMALEAVMEGEASGQTCRSQSKTRLPSHVALGCDADAIRHTFFSVFDQ</sequence>
<gene>
    <name evidence="4" type="ORF">SAMN04488056_102490</name>
</gene>
<dbReference type="EMBL" id="FOVR01000002">
    <property type="protein sequence ID" value="SFN94634.1"/>
    <property type="molecule type" value="Genomic_DNA"/>
</dbReference>
<protein>
    <submittedName>
        <fullName evidence="4">Inosine-uridine nucleoside N-ribohydrolase</fullName>
    </submittedName>
</protein>
<evidence type="ECO:0000256" key="1">
    <source>
        <dbReference type="ARBA" id="ARBA00022801"/>
    </source>
</evidence>
<dbReference type="STRING" id="655353.SAMN04488056_102490"/>
<organism evidence="4 5">
    <name type="scientific">Cohaesibacter marisflavi</name>
    <dbReference type="NCBI Taxonomy" id="655353"/>
    <lineage>
        <taxon>Bacteria</taxon>
        <taxon>Pseudomonadati</taxon>
        <taxon>Pseudomonadota</taxon>
        <taxon>Alphaproteobacteria</taxon>
        <taxon>Hyphomicrobiales</taxon>
        <taxon>Cohaesibacteraceae</taxon>
    </lineage>
</organism>
<dbReference type="Proteomes" id="UP000199236">
    <property type="component" value="Unassembled WGS sequence"/>
</dbReference>
<keyword evidence="1 4" id="KW-0378">Hydrolase</keyword>
<dbReference type="PANTHER" id="PTHR12304">
    <property type="entry name" value="INOSINE-URIDINE PREFERRING NUCLEOSIDE HYDROLASE"/>
    <property type="match status" value="1"/>
</dbReference>
<dbReference type="GO" id="GO:0006152">
    <property type="term" value="P:purine nucleoside catabolic process"/>
    <property type="evidence" value="ECO:0007669"/>
    <property type="project" value="TreeGrafter"/>
</dbReference>
<proteinExistence type="predicted"/>
<dbReference type="Pfam" id="PF01156">
    <property type="entry name" value="IU_nuc_hydro"/>
    <property type="match status" value="1"/>
</dbReference>
<feature type="domain" description="Inosine/uridine-preferring nucleoside hydrolase" evidence="3">
    <location>
        <begin position="16"/>
        <end position="304"/>
    </location>
</feature>
<evidence type="ECO:0000259" key="3">
    <source>
        <dbReference type="Pfam" id="PF01156"/>
    </source>
</evidence>
<dbReference type="GO" id="GO:0008477">
    <property type="term" value="F:purine nucleosidase activity"/>
    <property type="evidence" value="ECO:0007669"/>
    <property type="project" value="TreeGrafter"/>
</dbReference>
<dbReference type="OrthoDB" id="9797882at2"/>
<reference evidence="4 5" key="1">
    <citation type="submission" date="2016-10" db="EMBL/GenBank/DDBJ databases">
        <authorList>
            <person name="de Groot N.N."/>
        </authorList>
    </citation>
    <scope>NUCLEOTIDE SEQUENCE [LARGE SCALE GENOMIC DNA]</scope>
    <source>
        <strain evidence="4 5">CGMCC 1.9157</strain>
    </source>
</reference>
<dbReference type="AlphaFoldDB" id="A0A1I5D5U8"/>